<feature type="transmembrane region" description="Helical" evidence="1">
    <location>
        <begin position="364"/>
        <end position="384"/>
    </location>
</feature>
<feature type="transmembrane region" description="Helical" evidence="1">
    <location>
        <begin position="102"/>
        <end position="126"/>
    </location>
</feature>
<dbReference type="EMBL" id="PDCK01000041">
    <property type="protein sequence ID" value="PRQ44249.1"/>
    <property type="molecule type" value="Genomic_DNA"/>
</dbReference>
<dbReference type="Gene3D" id="1.20.1250.20">
    <property type="entry name" value="MFS general substrate transporter like domains"/>
    <property type="match status" value="1"/>
</dbReference>
<keyword evidence="1" id="KW-0812">Transmembrane</keyword>
<keyword evidence="4" id="KW-1185">Reference proteome</keyword>
<keyword evidence="1" id="KW-0472">Membrane</keyword>
<proteinExistence type="predicted"/>
<dbReference type="InterPro" id="IPR036259">
    <property type="entry name" value="MFS_trans_sf"/>
</dbReference>
<feature type="chain" id="PRO_5015190837" evidence="2">
    <location>
        <begin position="30"/>
        <end position="437"/>
    </location>
</feature>
<keyword evidence="2" id="KW-0732">Signal</keyword>
<dbReference type="STRING" id="74649.A0A2P6RCU1"/>
<organism evidence="3 4">
    <name type="scientific">Rosa chinensis</name>
    <name type="common">China rose</name>
    <dbReference type="NCBI Taxonomy" id="74649"/>
    <lineage>
        <taxon>Eukaryota</taxon>
        <taxon>Viridiplantae</taxon>
        <taxon>Streptophyta</taxon>
        <taxon>Embryophyta</taxon>
        <taxon>Tracheophyta</taxon>
        <taxon>Spermatophyta</taxon>
        <taxon>Magnoliopsida</taxon>
        <taxon>eudicotyledons</taxon>
        <taxon>Gunneridae</taxon>
        <taxon>Pentapetalae</taxon>
        <taxon>rosids</taxon>
        <taxon>fabids</taxon>
        <taxon>Rosales</taxon>
        <taxon>Rosaceae</taxon>
        <taxon>Rosoideae</taxon>
        <taxon>Rosoideae incertae sedis</taxon>
        <taxon>Rosa</taxon>
    </lineage>
</organism>
<dbReference type="Gramene" id="PRQ44249">
    <property type="protein sequence ID" value="PRQ44249"/>
    <property type="gene ID" value="RchiOBHm_Chr3g0477161"/>
</dbReference>
<sequence>MFFVISYIFLLQGLLLLWLSAEYMSEGTATRVFYGAMVLITLGEAGRWAALQEFLDEQYSREQNHAERTYDENLDKKDALWMLPWFIGAVIPLFLLKTTWPQIFMISTIAMAVSYLGFLLGFRYYFTYNMTNTEQGQDARPEEVNHLEQAPRVPEQTRSGNVWRLINILRKDERFLIEALAIWLAFLLAYGVVNAAGSTFFFQQMDNLDNPFDNYDPAVYFNVFASFSKYLISFLWNLIPRKWKPSRLRIWCGMACIVLCCLVASQVESHRLNTSSNTSIFWLVPQFFLLGVMEGLAIYGMIDFLVDRVSEVDKVMVAYYGSHTTDLIIGIGKILVGLSVLAFRGSWFDDNNLDASHLDKYYRALTILTSVVFFFHCCIAFYYYTKEELQDETPSSVTVEMVNNQSQPELNLPRHNVDNEFTKMLDETVGGPSDTYG</sequence>
<feature type="transmembrane region" description="Helical" evidence="1">
    <location>
        <begin position="287"/>
        <end position="306"/>
    </location>
</feature>
<gene>
    <name evidence="3" type="ORF">RchiOBHm_Chr3g0477161</name>
</gene>
<evidence type="ECO:0000256" key="2">
    <source>
        <dbReference type="SAM" id="SignalP"/>
    </source>
</evidence>
<feature type="signal peptide" evidence="2">
    <location>
        <begin position="1"/>
        <end position="29"/>
    </location>
</feature>
<dbReference type="SUPFAM" id="SSF103473">
    <property type="entry name" value="MFS general substrate transporter"/>
    <property type="match status" value="1"/>
</dbReference>
<name>A0A2P6RCU1_ROSCH</name>
<comment type="caution">
    <text evidence="3">The sequence shown here is derived from an EMBL/GenBank/DDBJ whole genome shotgun (WGS) entry which is preliminary data.</text>
</comment>
<feature type="transmembrane region" description="Helical" evidence="1">
    <location>
        <begin position="175"/>
        <end position="197"/>
    </location>
</feature>
<protein>
    <submittedName>
        <fullName evidence="3">Putative proton-dependent oligopeptide transporter family, major facilitator superfamily</fullName>
    </submittedName>
</protein>
<feature type="transmembrane region" description="Helical" evidence="1">
    <location>
        <begin position="79"/>
        <end position="96"/>
    </location>
</feature>
<feature type="transmembrane region" description="Helical" evidence="1">
    <location>
        <begin position="248"/>
        <end position="267"/>
    </location>
</feature>
<evidence type="ECO:0000256" key="1">
    <source>
        <dbReference type="SAM" id="Phobius"/>
    </source>
</evidence>
<dbReference type="OMA" id="EVIRMTI"/>
<evidence type="ECO:0000313" key="4">
    <source>
        <dbReference type="Proteomes" id="UP000238479"/>
    </source>
</evidence>
<dbReference type="AlphaFoldDB" id="A0A2P6RCU1"/>
<feature type="transmembrane region" description="Helical" evidence="1">
    <location>
        <begin position="31"/>
        <end position="51"/>
    </location>
</feature>
<feature type="transmembrane region" description="Helical" evidence="1">
    <location>
        <begin position="327"/>
        <end position="344"/>
    </location>
</feature>
<keyword evidence="1" id="KW-1133">Transmembrane helix</keyword>
<reference evidence="3 4" key="1">
    <citation type="journal article" date="2018" name="Nat. Genet.">
        <title>The Rosa genome provides new insights in the design of modern roses.</title>
        <authorList>
            <person name="Bendahmane M."/>
        </authorList>
    </citation>
    <scope>NUCLEOTIDE SEQUENCE [LARGE SCALE GENOMIC DNA]</scope>
    <source>
        <strain evidence="4">cv. Old Blush</strain>
    </source>
</reference>
<dbReference type="Proteomes" id="UP000238479">
    <property type="component" value="Chromosome 3"/>
</dbReference>
<feature type="transmembrane region" description="Helical" evidence="1">
    <location>
        <begin position="217"/>
        <end position="236"/>
    </location>
</feature>
<dbReference type="PANTHER" id="PTHR11654">
    <property type="entry name" value="OLIGOPEPTIDE TRANSPORTER-RELATED"/>
    <property type="match status" value="1"/>
</dbReference>
<evidence type="ECO:0000313" key="3">
    <source>
        <dbReference type="EMBL" id="PRQ44249.1"/>
    </source>
</evidence>
<accession>A0A2P6RCU1</accession>